<dbReference type="InterPro" id="IPR001452">
    <property type="entry name" value="SH3_domain"/>
</dbReference>
<feature type="domain" description="SoHo" evidence="14">
    <location>
        <begin position="392"/>
        <end position="456"/>
    </location>
</feature>
<dbReference type="FunFam" id="2.30.30.40:FF:000001">
    <property type="entry name" value="Sorbin and SH3 domain-containing protein 1 isoform 2"/>
    <property type="match status" value="1"/>
</dbReference>
<dbReference type="PROSITE" id="PS00028">
    <property type="entry name" value="ZINC_FINGER_C2H2_1"/>
    <property type="match status" value="1"/>
</dbReference>
<dbReference type="Gene3D" id="2.30.30.40">
    <property type="entry name" value="SH3 Domains"/>
    <property type="match status" value="3"/>
</dbReference>
<evidence type="ECO:0000256" key="8">
    <source>
        <dbReference type="ARBA" id="ARBA00022737"/>
    </source>
</evidence>
<evidence type="ECO:0000256" key="2">
    <source>
        <dbReference type="ARBA" id="ARBA00004246"/>
    </source>
</evidence>
<feature type="domain" description="SH3" evidence="13">
    <location>
        <begin position="1273"/>
        <end position="1332"/>
    </location>
</feature>
<evidence type="ECO:0000256" key="3">
    <source>
        <dbReference type="ARBA" id="ARBA00004496"/>
    </source>
</evidence>
<evidence type="ECO:0000313" key="15">
    <source>
        <dbReference type="Proteomes" id="UP000000715"/>
    </source>
</evidence>
<feature type="domain" description="SH3" evidence="13">
    <location>
        <begin position="1452"/>
        <end position="1511"/>
    </location>
</feature>
<keyword evidence="5" id="KW-1003">Cell membrane</keyword>
<keyword evidence="10" id="KW-0472">Membrane</keyword>
<feature type="compositionally biased region" description="Basic and acidic residues" evidence="12">
    <location>
        <begin position="463"/>
        <end position="473"/>
    </location>
</feature>
<feature type="compositionally biased region" description="Basic and acidic residues" evidence="12">
    <location>
        <begin position="492"/>
        <end position="528"/>
    </location>
</feature>
<dbReference type="RefSeq" id="XP_044925350.1">
    <property type="nucleotide sequence ID" value="XM_045069415.1"/>
</dbReference>
<dbReference type="GO" id="GO:0005737">
    <property type="term" value="C:cytoplasm"/>
    <property type="evidence" value="ECO:0007669"/>
    <property type="project" value="UniProtKB-SubCell"/>
</dbReference>
<organism evidence="15 16">
    <name type="scientific">Mustela putorius furo</name>
    <name type="common">European domestic ferret</name>
    <name type="synonym">Mustela furo</name>
    <dbReference type="NCBI Taxonomy" id="9669"/>
    <lineage>
        <taxon>Eukaryota</taxon>
        <taxon>Metazoa</taxon>
        <taxon>Chordata</taxon>
        <taxon>Craniata</taxon>
        <taxon>Vertebrata</taxon>
        <taxon>Euteleostomi</taxon>
        <taxon>Mammalia</taxon>
        <taxon>Eutheria</taxon>
        <taxon>Laurasiatheria</taxon>
        <taxon>Carnivora</taxon>
        <taxon>Caniformia</taxon>
        <taxon>Musteloidea</taxon>
        <taxon>Mustelidae</taxon>
        <taxon>Mustelinae</taxon>
        <taxon>Mustela</taxon>
    </lineage>
</organism>
<feature type="compositionally biased region" description="Polar residues" evidence="12">
    <location>
        <begin position="631"/>
        <end position="660"/>
    </location>
</feature>
<evidence type="ECO:0000256" key="4">
    <source>
        <dbReference type="ARBA" id="ARBA00022443"/>
    </source>
</evidence>
<feature type="compositionally biased region" description="Basic and acidic residues" evidence="12">
    <location>
        <begin position="1263"/>
        <end position="1276"/>
    </location>
</feature>
<evidence type="ECO:0000256" key="9">
    <source>
        <dbReference type="ARBA" id="ARBA00022949"/>
    </source>
</evidence>
<dbReference type="Pfam" id="PF14604">
    <property type="entry name" value="SH3_9"/>
    <property type="match status" value="1"/>
</dbReference>
<keyword evidence="7" id="KW-0597">Phosphoprotein</keyword>
<comment type="subcellular location">
    <subcellularLocation>
        <location evidence="2">Cell junction</location>
        <location evidence="2">Focal adhesion</location>
    </subcellularLocation>
    <subcellularLocation>
        <location evidence="1">Cell membrane</location>
    </subcellularLocation>
    <subcellularLocation>
        <location evidence="3">Cytoplasm</location>
    </subcellularLocation>
</comment>
<dbReference type="GO" id="GO:0005886">
    <property type="term" value="C:plasma membrane"/>
    <property type="evidence" value="ECO:0007669"/>
    <property type="project" value="UniProtKB-SubCell"/>
</dbReference>
<feature type="compositionally biased region" description="Basic and acidic residues" evidence="12">
    <location>
        <begin position="1236"/>
        <end position="1249"/>
    </location>
</feature>
<keyword evidence="9" id="KW-0965">Cell junction</keyword>
<evidence type="ECO:0000256" key="11">
    <source>
        <dbReference type="PROSITE-ProRule" id="PRU00192"/>
    </source>
</evidence>
<feature type="region of interest" description="Disordered" evidence="12">
    <location>
        <begin position="28"/>
        <end position="60"/>
    </location>
</feature>
<accession>A0A8U0URE1</accession>
<name>A0A8U0URE1_MUSPF</name>
<evidence type="ECO:0000256" key="5">
    <source>
        <dbReference type="ARBA" id="ARBA00022475"/>
    </source>
</evidence>
<dbReference type="PROSITE" id="PS50002">
    <property type="entry name" value="SH3"/>
    <property type="match status" value="3"/>
</dbReference>
<sequence>MNTDSGGCARKRAAMSVTITSVKRVQSSPNLLAAGRDSQSPDSAWRSYNDRNQETLNGDATYSSLAAKGFRSVRPNLQEKKSPTQAPFPPPRKESSCSSLITNHQKCDILDQLVTNTQTPSCTKYSTNKKPLEGIMYSHDDSNQTIVYSEESNTTVSYTQKITNPLPIAASTGPLSNADISTPFLQEDYTQDSQTRRISTLKLIHNQDLGSSVHFNTPQFSQSVEVPSFLKRPCSPPPNPVPEIHTASLSIQINPVSGHDPESHKQLPELSPETTKIPLPQERQKSAVAAASQSSDCRVPGNQNLAANVLESQITVNGNSGGAVSPMSYYQRPFSPSAYSLPGSLNSSIIMQHGRSLDSAESYPQHAQSLDGTMGSSIPLYRSSEEEKRVTVIKAPHYPGIGPVDESGIPTAIRTTVDRPKDWYKTMFKQIHMVHKPGLYNSPYSAQSHPAAKTQTYRPLSKSHSDNGTDVFKDASSPVPPPHVPPPPPPLRPRDRSSTEKHDWDPPDRKVDTRKFRSEPRSIFEYEPGKSSILQHERPPPLPTTLTPVPKEPGRKPLSVSRDGEVTGSPSPPPRTGLPIPSPCTPTLSPTLTDRINPDDIDLENEPWYKFFSELEFGRPPPKKALDYVQDHSSGVSNEASLYQSSIDRSLERPTSSASMASDFRKRRKSEPAVGPPRGLDPSASRTSPGRADLPGPGGPVTKSFISSSPPSPSRAKGGDDICPSLYSYSGLNGNPSNELDYCNAYRQHLDVPRDSQRAITFKNGWQMARQNAEVWSSTEETVSPKIKSRSCDDLLNDDCDSFPDPKTKSESMGSLLCEEDSKDSCPIAWASPYIQEGRSNGRSRLRHRSAHNAPGFLKMYRKMHRINRKDLMASEVICSVKSRIMQYEKEQQHKGLLHGWSQSSTEEVPRDMVPTRISEFEKLIQKSKSMPNLGDEMLSPISLEAQQNGLCPKRRFSIESLLEEEGQSRHASHMQRSYEPQALVPIHIEVTSDEQPRAHVEFSDSDQDGVVSDHSDYIHVEGSSFCSESDFDHFSFTSSESFYGSSHHHHHHHHHHHRHLISSCKGRCPASYTRFTTMLKHERAKHENTEEPRRQEMDPGLSKLAFLVSPVPFRRKKNSTPKKQTEKAKCKASVFEALDSALKDICDQIKAEKRRGSLPDNSILHRLISELLPDIPERNSSLRALRRSPMHQPFHPLPQDGAMHRPLYQNDCGRMPHSASFQDADTTTASYRHQDYDSARSLQDHESPRSYASTMTDLGRSAPRERRGTPEKEKLPAKAVYDFKAQTSKELSFKKGDTVYILRKIDQNWYEGEHHGRVGIFPISYVEKLIPPEKAQPARPPPPAQPGEIGEALAKYNFSADTNVELSLRKGDRVILLKRVDQNWYEGKIPGTSRQGIFPVSYVEVVKKNPTTGADDYPDPPIPHSYSSDRLHSLSSNKPQRPVFTHENIQGGGEPFQALYNYTPRNEDELELRESDVIDVMEKCDDGWFVGTSRRTKFFGTFPGNYVKRL</sequence>
<dbReference type="PRINTS" id="PR00452">
    <property type="entry name" value="SH3DOMAIN"/>
</dbReference>
<evidence type="ECO:0000259" key="13">
    <source>
        <dbReference type="PROSITE" id="PS50002"/>
    </source>
</evidence>
<dbReference type="GO" id="GO:0045202">
    <property type="term" value="C:synapse"/>
    <property type="evidence" value="ECO:0007669"/>
    <property type="project" value="TreeGrafter"/>
</dbReference>
<evidence type="ECO:0000256" key="7">
    <source>
        <dbReference type="ARBA" id="ARBA00022553"/>
    </source>
</evidence>
<keyword evidence="15" id="KW-1185">Reference proteome</keyword>
<protein>
    <submittedName>
        <fullName evidence="16">Sorbin and SH3 domain-containing protein 2 isoform X16</fullName>
    </submittedName>
</protein>
<feature type="region of interest" description="Disordered" evidence="12">
    <location>
        <begin position="1411"/>
        <end position="1439"/>
    </location>
</feature>
<dbReference type="CDD" id="cd11920">
    <property type="entry name" value="SH3_Sorbs2_1"/>
    <property type="match status" value="1"/>
</dbReference>
<dbReference type="FunFam" id="2.30.30.40:FF:000003">
    <property type="entry name" value="Sorbin and SH3 domain-containing protein 1 isoform 2"/>
    <property type="match status" value="1"/>
</dbReference>
<dbReference type="GO" id="GO:0030425">
    <property type="term" value="C:dendrite"/>
    <property type="evidence" value="ECO:0007669"/>
    <property type="project" value="TreeGrafter"/>
</dbReference>
<dbReference type="CTD" id="8470"/>
<dbReference type="PANTHER" id="PTHR14167:SF56">
    <property type="entry name" value="SORBIN AND SH3 DOMAIN-CONTAINING PROTEIN 2"/>
    <property type="match status" value="1"/>
</dbReference>
<gene>
    <name evidence="16" type="primary">SORBS2</name>
</gene>
<keyword evidence="6" id="KW-0963">Cytoplasm</keyword>
<proteinExistence type="predicted"/>
<dbReference type="PROSITE" id="PS50831">
    <property type="entry name" value="SOHO"/>
    <property type="match status" value="1"/>
</dbReference>
<dbReference type="SMART" id="SM00326">
    <property type="entry name" value="SH3"/>
    <property type="match status" value="3"/>
</dbReference>
<feature type="compositionally biased region" description="Pro residues" evidence="12">
    <location>
        <begin position="478"/>
        <end position="491"/>
    </location>
</feature>
<dbReference type="PRINTS" id="PR00499">
    <property type="entry name" value="P67PHOX"/>
</dbReference>
<feature type="region of interest" description="Disordered" evidence="12">
    <location>
        <begin position="72"/>
        <end position="99"/>
    </location>
</feature>
<feature type="domain" description="SH3" evidence="13">
    <location>
        <begin position="1348"/>
        <end position="1409"/>
    </location>
</feature>
<evidence type="ECO:0000256" key="1">
    <source>
        <dbReference type="ARBA" id="ARBA00004236"/>
    </source>
</evidence>
<feature type="region of interest" description="Disordered" evidence="12">
    <location>
        <begin position="1236"/>
        <end position="1276"/>
    </location>
</feature>
<dbReference type="CDD" id="cd11917">
    <property type="entry name" value="SH3_Sorbs2_3"/>
    <property type="match status" value="1"/>
</dbReference>
<dbReference type="SUPFAM" id="SSF50044">
    <property type="entry name" value="SH3-domain"/>
    <property type="match status" value="3"/>
</dbReference>
<feature type="region of interest" description="Disordered" evidence="12">
    <location>
        <begin position="620"/>
        <end position="719"/>
    </location>
</feature>
<dbReference type="Pfam" id="PF00018">
    <property type="entry name" value="SH3_1"/>
    <property type="match status" value="2"/>
</dbReference>
<dbReference type="GO" id="GO:0043025">
    <property type="term" value="C:neuronal cell body"/>
    <property type="evidence" value="ECO:0007669"/>
    <property type="project" value="TreeGrafter"/>
</dbReference>
<dbReference type="InterPro" id="IPR050384">
    <property type="entry name" value="Endophilin_SH3RF"/>
</dbReference>
<dbReference type="CDD" id="cd11923">
    <property type="entry name" value="SH3_Sorbs2_2"/>
    <property type="match status" value="1"/>
</dbReference>
<dbReference type="InterPro" id="IPR013087">
    <property type="entry name" value="Znf_C2H2_type"/>
</dbReference>
<feature type="compositionally biased region" description="Pro residues" evidence="12">
    <location>
        <begin position="570"/>
        <end position="584"/>
    </location>
</feature>
<dbReference type="InterPro" id="IPR036028">
    <property type="entry name" value="SH3-like_dom_sf"/>
</dbReference>
<feature type="compositionally biased region" description="Polar residues" evidence="12">
    <location>
        <begin position="442"/>
        <end position="458"/>
    </location>
</feature>
<evidence type="ECO:0000256" key="6">
    <source>
        <dbReference type="ARBA" id="ARBA00022490"/>
    </source>
</evidence>
<dbReference type="PANTHER" id="PTHR14167">
    <property type="entry name" value="SH3 DOMAIN-CONTAINING"/>
    <property type="match status" value="1"/>
</dbReference>
<dbReference type="SMART" id="SM00459">
    <property type="entry name" value="Sorb"/>
    <property type="match status" value="1"/>
</dbReference>
<dbReference type="InterPro" id="IPR003127">
    <property type="entry name" value="SoHo_dom"/>
</dbReference>
<evidence type="ECO:0000313" key="16">
    <source>
        <dbReference type="RefSeq" id="XP_044925350.1"/>
    </source>
</evidence>
<evidence type="ECO:0000256" key="10">
    <source>
        <dbReference type="ARBA" id="ARBA00023136"/>
    </source>
</evidence>
<evidence type="ECO:0000259" key="14">
    <source>
        <dbReference type="PROSITE" id="PS50831"/>
    </source>
</evidence>
<keyword evidence="8" id="KW-0677">Repeat</keyword>
<dbReference type="GeneID" id="101678881"/>
<reference evidence="16" key="1">
    <citation type="submission" date="2025-08" db="UniProtKB">
        <authorList>
            <consortium name="RefSeq"/>
        </authorList>
    </citation>
    <scope>IDENTIFICATION</scope>
    <source>
        <tissue evidence="16">Brain</tissue>
    </source>
</reference>
<evidence type="ECO:0000256" key="12">
    <source>
        <dbReference type="SAM" id="MobiDB-lite"/>
    </source>
</evidence>
<dbReference type="FunFam" id="2.30.30.40:FF:000004">
    <property type="entry name" value="Sorbin and SH3 domain-containing protein 1 isoform 2"/>
    <property type="match status" value="1"/>
</dbReference>
<dbReference type="Pfam" id="PF02208">
    <property type="entry name" value="Sorb"/>
    <property type="match status" value="1"/>
</dbReference>
<dbReference type="GO" id="GO:0007219">
    <property type="term" value="P:Notch signaling pathway"/>
    <property type="evidence" value="ECO:0007669"/>
    <property type="project" value="TreeGrafter"/>
</dbReference>
<keyword evidence="4 11" id="KW-0728">SH3 domain</keyword>
<dbReference type="GO" id="GO:0005925">
    <property type="term" value="C:focal adhesion"/>
    <property type="evidence" value="ECO:0007669"/>
    <property type="project" value="UniProtKB-SubCell"/>
</dbReference>
<dbReference type="Proteomes" id="UP000000715">
    <property type="component" value="Unplaced"/>
</dbReference>
<feature type="region of interest" description="Disordered" evidence="12">
    <location>
        <begin position="442"/>
        <end position="600"/>
    </location>
</feature>